<protein>
    <submittedName>
        <fullName evidence="7">ATP-dependent protease La</fullName>
        <ecNumber evidence="7">3.4.21.53</ecNumber>
    </submittedName>
</protein>
<dbReference type="InterPro" id="IPR027417">
    <property type="entry name" value="P-loop_NTPase"/>
</dbReference>
<dbReference type="GO" id="GO:0005524">
    <property type="term" value="F:ATP binding"/>
    <property type="evidence" value="ECO:0007669"/>
    <property type="project" value="UniProtKB-KW"/>
</dbReference>
<dbReference type="InterPro" id="IPR020568">
    <property type="entry name" value="Ribosomal_Su5_D2-typ_SF"/>
</dbReference>
<organism evidence="7">
    <name type="scientific">sediment metagenome</name>
    <dbReference type="NCBI Taxonomy" id="749907"/>
    <lineage>
        <taxon>unclassified sequences</taxon>
        <taxon>metagenomes</taxon>
        <taxon>ecological metagenomes</taxon>
    </lineage>
</organism>
<keyword evidence="1 7" id="KW-0645">Protease</keyword>
<keyword evidence="2" id="KW-0547">Nucleotide-binding</keyword>
<gene>
    <name evidence="7" type="primary">lon</name>
    <name evidence="7" type="ORF">LDC_2810</name>
</gene>
<proteinExistence type="predicted"/>
<evidence type="ECO:0000259" key="6">
    <source>
        <dbReference type="PROSITE" id="PS51786"/>
    </source>
</evidence>
<dbReference type="InterPro" id="IPR054594">
    <property type="entry name" value="Lon_lid"/>
</dbReference>
<evidence type="ECO:0000256" key="4">
    <source>
        <dbReference type="ARBA" id="ARBA00022825"/>
    </source>
</evidence>
<feature type="domain" description="Lon proteolytic" evidence="6">
    <location>
        <begin position="138"/>
        <end position="319"/>
    </location>
</feature>
<dbReference type="EMBL" id="ADZX01000853">
    <property type="protein sequence ID" value="EFK95184.1"/>
    <property type="molecule type" value="Genomic_DNA"/>
</dbReference>
<dbReference type="Gene3D" id="3.30.230.10">
    <property type="match status" value="1"/>
</dbReference>
<reference evidence="7" key="1">
    <citation type="submission" date="2010-07" db="EMBL/GenBank/DDBJ databases">
        <authorList>
            <consortium name="CONSOLIDER consortium CSD2007-00005"/>
            <person name="Guazzaroni M.-E."/>
            <person name="Richter M."/>
            <person name="Garcia-Salamanca A."/>
            <person name="Yarza P."/>
            <person name="Ferrer M."/>
        </authorList>
    </citation>
    <scope>NUCLEOTIDE SEQUENCE</scope>
</reference>
<dbReference type="Gene3D" id="1.10.8.60">
    <property type="match status" value="1"/>
</dbReference>
<name>D9PMN2_9ZZZZ</name>
<keyword evidence="5" id="KW-0067">ATP-binding</keyword>
<dbReference type="PRINTS" id="PR00830">
    <property type="entry name" value="ENDOLAPTASE"/>
</dbReference>
<dbReference type="Pfam" id="PF22667">
    <property type="entry name" value="Lon_lid"/>
    <property type="match status" value="1"/>
</dbReference>
<dbReference type="PANTHER" id="PTHR10046">
    <property type="entry name" value="ATP DEPENDENT LON PROTEASE FAMILY MEMBER"/>
    <property type="match status" value="1"/>
</dbReference>
<dbReference type="InterPro" id="IPR008269">
    <property type="entry name" value="Lon_proteolytic"/>
</dbReference>
<dbReference type="InterPro" id="IPR008268">
    <property type="entry name" value="Peptidase_S16_AS"/>
</dbReference>
<sequence length="329" mass="36550">HYLDVPFDLSKVMFITTGNILDTIPSVLLDRMEVIRLPGYTDREKLQIAKKYLIPREIENHGLKPVQLQMPDETVLKLIQNYTRESGLRNLDREIANVCRKIAKKVATNEKTKAAIRPLDIPELLGPERYVLDKLPRQGEIGVVPGLAYTSTGGDILYIEVTQMSGKSSLTLTGHLGDVMKESVQTALSCVRSQAKELGIDPAFFEKTDIHVHVPAGAVPKDGPSAGITIATALVGMLTKRPVRPKLSMTGEITLRGMVLPIGGLKEKCLAALRYGFKEIILPAENERDLVDLPKEIKSHFRFHFVDHIDQVFEIAFAGRKKESKLPSP</sequence>
<comment type="caution">
    <text evidence="7">The sequence shown here is derived from an EMBL/GenBank/DDBJ whole genome shotgun (WGS) entry which is preliminary data.</text>
</comment>
<evidence type="ECO:0000256" key="2">
    <source>
        <dbReference type="ARBA" id="ARBA00022741"/>
    </source>
</evidence>
<keyword evidence="4" id="KW-0720">Serine protease</keyword>
<dbReference type="AlphaFoldDB" id="D9PMN2"/>
<dbReference type="InterPro" id="IPR027065">
    <property type="entry name" value="Lon_Prtase"/>
</dbReference>
<dbReference type="Gene3D" id="3.40.50.300">
    <property type="entry name" value="P-loop containing nucleotide triphosphate hydrolases"/>
    <property type="match status" value="1"/>
</dbReference>
<reference evidence="7" key="2">
    <citation type="journal article" date="2011" name="Microb. Ecol.">
        <title>Taxonomic and Functional Metagenomic Profiling of the Microbial Community in the Anoxic Sediment of a Sub-saline Shallow Lake (Laguna de Carrizo, Central Spain).</title>
        <authorList>
            <person name="Ferrer M."/>
            <person name="Guazzaroni M.E."/>
            <person name="Richter M."/>
            <person name="Garcia-Salamanca A."/>
            <person name="Yarza P."/>
            <person name="Suarez-Suarez A."/>
            <person name="Solano J."/>
            <person name="Alcaide M."/>
            <person name="van Dillewijn P."/>
            <person name="Molina-Henares M.A."/>
            <person name="Lopez-Cortes N."/>
            <person name="Al-Ramahi Y."/>
            <person name="Guerrero C."/>
            <person name="Acosta A."/>
            <person name="de Eugenio L.I."/>
            <person name="Martinez V."/>
            <person name="Marques S."/>
            <person name="Rojo F."/>
            <person name="Santero E."/>
            <person name="Genilloud O."/>
            <person name="Perez-Perez J."/>
            <person name="Rossello-Mora R."/>
            <person name="Ramos J.L."/>
        </authorList>
    </citation>
    <scope>NUCLEOTIDE SEQUENCE</scope>
</reference>
<dbReference type="PROSITE" id="PS51786">
    <property type="entry name" value="LON_PROTEOLYTIC"/>
    <property type="match status" value="1"/>
</dbReference>
<evidence type="ECO:0000256" key="3">
    <source>
        <dbReference type="ARBA" id="ARBA00022801"/>
    </source>
</evidence>
<feature type="non-terminal residue" evidence="7">
    <location>
        <position position="1"/>
    </location>
</feature>
<keyword evidence="3 7" id="KW-0378">Hydrolase</keyword>
<evidence type="ECO:0000256" key="5">
    <source>
        <dbReference type="ARBA" id="ARBA00022840"/>
    </source>
</evidence>
<dbReference type="GO" id="GO:0004252">
    <property type="term" value="F:serine-type endopeptidase activity"/>
    <property type="evidence" value="ECO:0007669"/>
    <property type="project" value="UniProtKB-EC"/>
</dbReference>
<dbReference type="SUPFAM" id="SSF54211">
    <property type="entry name" value="Ribosomal protein S5 domain 2-like"/>
    <property type="match status" value="1"/>
</dbReference>
<accession>D9PMN2</accession>
<dbReference type="GO" id="GO:0030163">
    <property type="term" value="P:protein catabolic process"/>
    <property type="evidence" value="ECO:0007669"/>
    <property type="project" value="InterPro"/>
</dbReference>
<dbReference type="SUPFAM" id="SSF52540">
    <property type="entry name" value="P-loop containing nucleoside triphosphate hydrolases"/>
    <property type="match status" value="1"/>
</dbReference>
<evidence type="ECO:0000313" key="7">
    <source>
        <dbReference type="EMBL" id="EFK95184.1"/>
    </source>
</evidence>
<dbReference type="Pfam" id="PF05362">
    <property type="entry name" value="Lon_C"/>
    <property type="match status" value="1"/>
</dbReference>
<dbReference type="PROSITE" id="PS01046">
    <property type="entry name" value="LON_SER"/>
    <property type="match status" value="1"/>
</dbReference>
<dbReference type="EC" id="3.4.21.53" evidence="7"/>
<dbReference type="GO" id="GO:0004176">
    <property type="term" value="F:ATP-dependent peptidase activity"/>
    <property type="evidence" value="ECO:0007669"/>
    <property type="project" value="InterPro"/>
</dbReference>
<dbReference type="GO" id="GO:0006508">
    <property type="term" value="P:proteolysis"/>
    <property type="evidence" value="ECO:0007669"/>
    <property type="project" value="UniProtKB-KW"/>
</dbReference>
<dbReference type="InterPro" id="IPR014721">
    <property type="entry name" value="Ribsml_uS5_D2-typ_fold_subgr"/>
</dbReference>
<evidence type="ECO:0000256" key="1">
    <source>
        <dbReference type="ARBA" id="ARBA00022670"/>
    </source>
</evidence>